<evidence type="ECO:0000313" key="2">
    <source>
        <dbReference type="RefSeq" id="XP_075076563.1"/>
    </source>
</evidence>
<accession>A0AC58RV06</accession>
<keyword evidence="1" id="KW-1185">Reference proteome</keyword>
<protein>
    <submittedName>
        <fullName evidence="2">Uncharacterized protein LOC142163202</fullName>
    </submittedName>
</protein>
<reference evidence="1" key="1">
    <citation type="journal article" date="2014" name="Nat. Commun.">
        <title>The tobacco genome sequence and its comparison with those of tomato and potato.</title>
        <authorList>
            <person name="Sierro N."/>
            <person name="Battey J.N."/>
            <person name="Ouadi S."/>
            <person name="Bakaher N."/>
            <person name="Bovet L."/>
            <person name="Willig A."/>
            <person name="Goepfert S."/>
            <person name="Peitsch M.C."/>
            <person name="Ivanov N.V."/>
        </authorList>
    </citation>
    <scope>NUCLEOTIDE SEQUENCE [LARGE SCALE GENOMIC DNA]</scope>
</reference>
<dbReference type="RefSeq" id="XP_075076563.1">
    <property type="nucleotide sequence ID" value="XM_075220462.1"/>
</dbReference>
<evidence type="ECO:0000313" key="1">
    <source>
        <dbReference type="Proteomes" id="UP000790787"/>
    </source>
</evidence>
<proteinExistence type="predicted"/>
<name>A0AC58RV06_TOBAC</name>
<reference evidence="2" key="2">
    <citation type="submission" date="2025-08" db="UniProtKB">
        <authorList>
            <consortium name="RefSeq"/>
        </authorList>
    </citation>
    <scope>IDENTIFICATION</scope>
    <source>
        <tissue evidence="2">Leaf</tissue>
    </source>
</reference>
<sequence>MEGLSKMLDKANQIHWLEGFKVESSVGNSISVSHLLYANDTLIFCGADRSQVLYLNLTLMIFEAISGLHMNRFKSTIYPVNTVPNMEELAELMGCNVGSFPTT</sequence>
<dbReference type="Proteomes" id="UP000790787">
    <property type="component" value="Chromosome 8"/>
</dbReference>
<gene>
    <name evidence="2" type="primary">LOC142163202</name>
</gene>
<organism evidence="1 2">
    <name type="scientific">Nicotiana tabacum</name>
    <name type="common">Common tobacco</name>
    <dbReference type="NCBI Taxonomy" id="4097"/>
    <lineage>
        <taxon>Eukaryota</taxon>
        <taxon>Viridiplantae</taxon>
        <taxon>Streptophyta</taxon>
        <taxon>Embryophyta</taxon>
        <taxon>Tracheophyta</taxon>
        <taxon>Spermatophyta</taxon>
        <taxon>Magnoliopsida</taxon>
        <taxon>eudicotyledons</taxon>
        <taxon>Gunneridae</taxon>
        <taxon>Pentapetalae</taxon>
        <taxon>asterids</taxon>
        <taxon>lamiids</taxon>
        <taxon>Solanales</taxon>
        <taxon>Solanaceae</taxon>
        <taxon>Nicotianoideae</taxon>
        <taxon>Nicotianeae</taxon>
        <taxon>Nicotiana</taxon>
    </lineage>
</organism>